<evidence type="ECO:0000256" key="1">
    <source>
        <dbReference type="SAM" id="Phobius"/>
    </source>
</evidence>
<gene>
    <name evidence="2" type="ORF">PUN28_018109</name>
</gene>
<dbReference type="AlphaFoldDB" id="A0AAW2EJP3"/>
<name>A0AAW2EJP3_9HYME</name>
<proteinExistence type="predicted"/>
<keyword evidence="1" id="KW-0812">Transmembrane</keyword>
<keyword evidence="1" id="KW-0472">Membrane</keyword>
<reference evidence="2 3" key="1">
    <citation type="submission" date="2023-03" db="EMBL/GenBank/DDBJ databases">
        <title>High recombination rates correlate with genetic variation in Cardiocondyla obscurior ants.</title>
        <authorList>
            <person name="Errbii M."/>
        </authorList>
    </citation>
    <scope>NUCLEOTIDE SEQUENCE [LARGE SCALE GENOMIC DNA]</scope>
    <source>
        <strain evidence="2">Alpha-2009</strain>
        <tissue evidence="2">Whole body</tissue>
    </source>
</reference>
<dbReference type="EMBL" id="JADYXP020000022">
    <property type="protein sequence ID" value="KAL0102581.1"/>
    <property type="molecule type" value="Genomic_DNA"/>
</dbReference>
<protein>
    <submittedName>
        <fullName evidence="2">Uncharacterized protein</fullName>
    </submittedName>
</protein>
<evidence type="ECO:0000313" key="3">
    <source>
        <dbReference type="Proteomes" id="UP001430953"/>
    </source>
</evidence>
<sequence>MKTKNEFLRCPKSLEKLLMEIFLSYFILCTIYLLVNKQYFGNHETSFNENFNSAFENLSSHYQNNYLTTNYFIVT</sequence>
<dbReference type="Proteomes" id="UP001430953">
    <property type="component" value="Unassembled WGS sequence"/>
</dbReference>
<organism evidence="2 3">
    <name type="scientific">Cardiocondyla obscurior</name>
    <dbReference type="NCBI Taxonomy" id="286306"/>
    <lineage>
        <taxon>Eukaryota</taxon>
        <taxon>Metazoa</taxon>
        <taxon>Ecdysozoa</taxon>
        <taxon>Arthropoda</taxon>
        <taxon>Hexapoda</taxon>
        <taxon>Insecta</taxon>
        <taxon>Pterygota</taxon>
        <taxon>Neoptera</taxon>
        <taxon>Endopterygota</taxon>
        <taxon>Hymenoptera</taxon>
        <taxon>Apocrita</taxon>
        <taxon>Aculeata</taxon>
        <taxon>Formicoidea</taxon>
        <taxon>Formicidae</taxon>
        <taxon>Myrmicinae</taxon>
        <taxon>Cardiocondyla</taxon>
    </lineage>
</organism>
<keyword evidence="3" id="KW-1185">Reference proteome</keyword>
<accession>A0AAW2EJP3</accession>
<keyword evidence="1" id="KW-1133">Transmembrane helix</keyword>
<comment type="caution">
    <text evidence="2">The sequence shown here is derived from an EMBL/GenBank/DDBJ whole genome shotgun (WGS) entry which is preliminary data.</text>
</comment>
<evidence type="ECO:0000313" key="2">
    <source>
        <dbReference type="EMBL" id="KAL0102581.1"/>
    </source>
</evidence>
<feature type="transmembrane region" description="Helical" evidence="1">
    <location>
        <begin position="17"/>
        <end position="35"/>
    </location>
</feature>